<comment type="caution">
    <text evidence="2">The sequence shown here is derived from an EMBL/GenBank/DDBJ whole genome shotgun (WGS) entry which is preliminary data.</text>
</comment>
<keyword evidence="1" id="KW-0732">Signal</keyword>
<dbReference type="EMBL" id="PDUG01000003">
    <property type="protein sequence ID" value="PIC39740.1"/>
    <property type="molecule type" value="Genomic_DNA"/>
</dbReference>
<evidence type="ECO:0000313" key="2">
    <source>
        <dbReference type="EMBL" id="PIC39740.1"/>
    </source>
</evidence>
<proteinExistence type="predicted"/>
<organism evidence="2 3">
    <name type="scientific">Caenorhabditis nigoni</name>
    <dbReference type="NCBI Taxonomy" id="1611254"/>
    <lineage>
        <taxon>Eukaryota</taxon>
        <taxon>Metazoa</taxon>
        <taxon>Ecdysozoa</taxon>
        <taxon>Nematoda</taxon>
        <taxon>Chromadorea</taxon>
        <taxon>Rhabditida</taxon>
        <taxon>Rhabditina</taxon>
        <taxon>Rhabditomorpha</taxon>
        <taxon>Rhabditoidea</taxon>
        <taxon>Rhabditidae</taxon>
        <taxon>Peloderinae</taxon>
        <taxon>Caenorhabditis</taxon>
    </lineage>
</organism>
<accession>A0A2G5UJM7</accession>
<dbReference type="Proteomes" id="UP000230233">
    <property type="component" value="Chromosome III"/>
</dbReference>
<reference evidence="3" key="1">
    <citation type="submission" date="2017-10" db="EMBL/GenBank/DDBJ databases">
        <title>Rapid genome shrinkage in a self-fertile nematode reveals novel sperm competition proteins.</title>
        <authorList>
            <person name="Yin D."/>
            <person name="Schwarz E.M."/>
            <person name="Thomas C.G."/>
            <person name="Felde R.L."/>
            <person name="Korf I.F."/>
            <person name="Cutter A.D."/>
            <person name="Schartner C.M."/>
            <person name="Ralston E.J."/>
            <person name="Meyer B.J."/>
            <person name="Haag E.S."/>
        </authorList>
    </citation>
    <scope>NUCLEOTIDE SEQUENCE [LARGE SCALE GENOMIC DNA]</scope>
    <source>
        <strain evidence="3">JU1422</strain>
    </source>
</reference>
<sequence length="118" mass="13585">MLSCVYLLEFLLILSRNSVQIDNKLSLNPIVNLNCLRIRCALRNAHWVYTLLRAVAYGERVHTHKRVYSRQFQSAYHPISTDFPGKIDGSINKESITVGEFGSSTTSTRWKDQEVRAR</sequence>
<feature type="chain" id="PRO_5013693928" evidence="1">
    <location>
        <begin position="19"/>
        <end position="118"/>
    </location>
</feature>
<evidence type="ECO:0000256" key="1">
    <source>
        <dbReference type="SAM" id="SignalP"/>
    </source>
</evidence>
<gene>
    <name evidence="2" type="primary">Cnig_chr_III.g11332</name>
    <name evidence="2" type="ORF">B9Z55_011332</name>
</gene>
<protein>
    <submittedName>
        <fullName evidence="2">Uncharacterized protein</fullName>
    </submittedName>
</protein>
<name>A0A2G5UJM7_9PELO</name>
<evidence type="ECO:0000313" key="3">
    <source>
        <dbReference type="Proteomes" id="UP000230233"/>
    </source>
</evidence>
<keyword evidence="3" id="KW-1185">Reference proteome</keyword>
<feature type="signal peptide" evidence="1">
    <location>
        <begin position="1"/>
        <end position="18"/>
    </location>
</feature>
<dbReference type="AlphaFoldDB" id="A0A2G5UJM7"/>
<dbReference type="OrthoDB" id="5902344at2759"/>